<dbReference type="GO" id="GO:0003700">
    <property type="term" value="F:DNA-binding transcription factor activity"/>
    <property type="evidence" value="ECO:0007669"/>
    <property type="project" value="TreeGrafter"/>
</dbReference>
<evidence type="ECO:0000313" key="7">
    <source>
        <dbReference type="Proteomes" id="UP000521748"/>
    </source>
</evidence>
<dbReference type="InterPro" id="IPR025996">
    <property type="entry name" value="MT1864/Rv1816-like_C"/>
</dbReference>
<keyword evidence="3" id="KW-0804">Transcription</keyword>
<sequence>MRMPRAGLNRAAVTQAALKAVDGGGSSGFTDLTLASIASAAGVAVPSLYKHVESLADLKRLVALASVAELTDRMSAATIGRAGPECLAAMAQAVRAFAKEHPGRYAASQQAANPNDPADQELAESGVRAVELIGGVLRGFELPDALSIDAIRMIRSALHGFIVLELGGGFGLPDDLDKSFSLLVHSVTSGVQQLAELQ</sequence>
<keyword evidence="1" id="KW-0805">Transcription regulation</keyword>
<dbReference type="PANTHER" id="PTHR30055">
    <property type="entry name" value="HTH-TYPE TRANSCRIPTIONAL REGULATOR RUTR"/>
    <property type="match status" value="1"/>
</dbReference>
<reference evidence="6 7" key="1">
    <citation type="submission" date="2020-07" db="EMBL/GenBank/DDBJ databases">
        <title>Sequencing the genomes of 1000 actinobacteria strains.</title>
        <authorList>
            <person name="Klenk H.-P."/>
        </authorList>
    </citation>
    <scope>NUCLEOTIDE SEQUENCE [LARGE SCALE GENOMIC DNA]</scope>
    <source>
        <strain evidence="6 7">DSM 102047</strain>
    </source>
</reference>
<evidence type="ECO:0000256" key="2">
    <source>
        <dbReference type="ARBA" id="ARBA00023125"/>
    </source>
</evidence>
<keyword evidence="7" id="KW-1185">Reference proteome</keyword>
<dbReference type="Gene3D" id="1.10.357.10">
    <property type="entry name" value="Tetracycline Repressor, domain 2"/>
    <property type="match status" value="1"/>
</dbReference>
<feature type="domain" description="HTH-type transcriptional regulator MT1864/Rv1816-like C-terminal" evidence="4">
    <location>
        <begin position="87"/>
        <end position="186"/>
    </location>
</feature>
<evidence type="ECO:0000256" key="3">
    <source>
        <dbReference type="ARBA" id="ARBA00023163"/>
    </source>
</evidence>
<evidence type="ECO:0000313" key="5">
    <source>
        <dbReference type="EMBL" id="NYE95380.1"/>
    </source>
</evidence>
<dbReference type="InterPro" id="IPR009057">
    <property type="entry name" value="Homeodomain-like_sf"/>
</dbReference>
<protein>
    <submittedName>
        <fullName evidence="6">AcrR family transcriptional regulator</fullName>
    </submittedName>
</protein>
<gene>
    <name evidence="5" type="ORF">FHU41_001601</name>
    <name evidence="6" type="ORF">FHU41_001646</name>
</gene>
<dbReference type="AlphaFoldDB" id="A0A7Y9LTM8"/>
<keyword evidence="2" id="KW-0238">DNA-binding</keyword>
<proteinExistence type="predicted"/>
<dbReference type="SUPFAM" id="SSF48498">
    <property type="entry name" value="Tetracyclin repressor-like, C-terminal domain"/>
    <property type="match status" value="1"/>
</dbReference>
<dbReference type="Proteomes" id="UP000521748">
    <property type="component" value="Unassembled WGS sequence"/>
</dbReference>
<comment type="caution">
    <text evidence="6">The sequence shown here is derived from an EMBL/GenBank/DDBJ whole genome shotgun (WGS) entry which is preliminary data.</text>
</comment>
<dbReference type="Gene3D" id="1.10.10.60">
    <property type="entry name" value="Homeodomain-like"/>
    <property type="match status" value="1"/>
</dbReference>
<dbReference type="SUPFAM" id="SSF46689">
    <property type="entry name" value="Homeodomain-like"/>
    <property type="match status" value="1"/>
</dbReference>
<dbReference type="EMBL" id="JACBYQ010000001">
    <property type="protein sequence ID" value="NYE95380.1"/>
    <property type="molecule type" value="Genomic_DNA"/>
</dbReference>
<dbReference type="GO" id="GO:0000976">
    <property type="term" value="F:transcription cis-regulatory region binding"/>
    <property type="evidence" value="ECO:0007669"/>
    <property type="project" value="TreeGrafter"/>
</dbReference>
<accession>A0A7Y9LTM8</accession>
<evidence type="ECO:0000256" key="1">
    <source>
        <dbReference type="ARBA" id="ARBA00023015"/>
    </source>
</evidence>
<organism evidence="6 7">
    <name type="scientific">Psychromicrobium silvestre</name>
    <dbReference type="NCBI Taxonomy" id="1645614"/>
    <lineage>
        <taxon>Bacteria</taxon>
        <taxon>Bacillati</taxon>
        <taxon>Actinomycetota</taxon>
        <taxon>Actinomycetes</taxon>
        <taxon>Micrococcales</taxon>
        <taxon>Micrococcaceae</taxon>
        <taxon>Psychromicrobium</taxon>
    </lineage>
</organism>
<dbReference type="Pfam" id="PF13305">
    <property type="entry name" value="TetR_C_33"/>
    <property type="match status" value="1"/>
</dbReference>
<evidence type="ECO:0000259" key="4">
    <source>
        <dbReference type="Pfam" id="PF13305"/>
    </source>
</evidence>
<dbReference type="InterPro" id="IPR050109">
    <property type="entry name" value="HTH-type_TetR-like_transc_reg"/>
</dbReference>
<dbReference type="InterPro" id="IPR036271">
    <property type="entry name" value="Tet_transcr_reg_TetR-rel_C_sf"/>
</dbReference>
<dbReference type="EMBL" id="JACBYQ010000002">
    <property type="protein sequence ID" value="NYE95396.1"/>
    <property type="molecule type" value="Genomic_DNA"/>
</dbReference>
<evidence type="ECO:0000313" key="6">
    <source>
        <dbReference type="EMBL" id="NYE95396.1"/>
    </source>
</evidence>
<dbReference type="PANTHER" id="PTHR30055:SF234">
    <property type="entry name" value="HTH-TYPE TRANSCRIPTIONAL REGULATOR BETI"/>
    <property type="match status" value="1"/>
</dbReference>
<name>A0A7Y9LTM8_9MICC</name>